<accession>G9C3E2</accession>
<reference evidence="3" key="1">
    <citation type="submission" date="2010-12" db="EMBL/GenBank/DDBJ databases">
        <title>Comparative sequence and expression analysis of the Shattering4 orthologous regions in diploid and allotetraploid Oryza species.</title>
        <authorList>
            <person name="Sui Y."/>
            <person name="Shi J."/>
            <person name="Yang L."/>
            <person name="Chen M."/>
        </authorList>
    </citation>
    <scope>NUCLEOTIDE SEQUENCE</scope>
    <source>
        <strain evidence="3">CC</strain>
    </source>
</reference>
<protein>
    <submittedName>
        <fullName evidence="3">Uncharacterized protein</fullName>
    </submittedName>
</protein>
<proteinExistence type="predicted"/>
<evidence type="ECO:0000256" key="2">
    <source>
        <dbReference type="SAM" id="Phobius"/>
    </source>
</evidence>
<dbReference type="AlphaFoldDB" id="G9C3E2"/>
<sequence length="383" mass="42495">MEATERDAAVTSLFRPARGDTPRLPRQIARLRVTNVRRRVWALSAAARASERRDDVGCAAQVALESAAAATATGESSSSDRHRLGYRARLAPPVRHTPATDGWTLSMAVWHHLLRQGNWSVRPLGVSGSVDQVHATLLASTVVWYRWVPEPQSATTPRELNPRKPNRIYQNRFFFASSGLESKETAQKWRGLTNSRSISILRELEKLACCTFHVLCGVSFSYGRRFTAVRDLLQGQMTSMDKAANVVLDIEGLPQQPDKCCTGSPKMTRALSRKGSNRMERRSGEEQEQDDLVKKLIIKVVPSQLEQLKMPLVQNKALVTPQSQCASCAPILTDSGEGRNKKFNRLTSVHPRKILLFFATLSSVGTMILIYFTLAINGGKAEA</sequence>
<keyword evidence="2" id="KW-0472">Membrane</keyword>
<keyword evidence="2" id="KW-1133">Transmembrane helix</keyword>
<dbReference type="PANTHER" id="PTHR34064">
    <property type="entry name" value="OS04G0672300 PROTEIN"/>
    <property type="match status" value="1"/>
</dbReference>
<evidence type="ECO:0000256" key="1">
    <source>
        <dbReference type="SAM" id="MobiDB-lite"/>
    </source>
</evidence>
<dbReference type="PANTHER" id="PTHR34064:SF3">
    <property type="entry name" value="OS04G0672300 PROTEIN"/>
    <property type="match status" value="1"/>
</dbReference>
<feature type="transmembrane region" description="Helical" evidence="2">
    <location>
        <begin position="354"/>
        <end position="376"/>
    </location>
</feature>
<keyword evidence="2" id="KW-0812">Transmembrane</keyword>
<dbReference type="EMBL" id="HQ827837">
    <property type="protein sequence ID" value="AEV41132.1"/>
    <property type="molecule type" value="Genomic_DNA"/>
</dbReference>
<feature type="region of interest" description="Disordered" evidence="1">
    <location>
        <begin position="259"/>
        <end position="288"/>
    </location>
</feature>
<name>G9C3E2_9ORYZ</name>
<evidence type="ECO:0000313" key="3">
    <source>
        <dbReference type="EMBL" id="AEV41132.1"/>
    </source>
</evidence>
<organism evidence="3">
    <name type="scientific">Oryza officinalis</name>
    <dbReference type="NCBI Taxonomy" id="4535"/>
    <lineage>
        <taxon>Eukaryota</taxon>
        <taxon>Viridiplantae</taxon>
        <taxon>Streptophyta</taxon>
        <taxon>Embryophyta</taxon>
        <taxon>Tracheophyta</taxon>
        <taxon>Spermatophyta</taxon>
        <taxon>Magnoliopsida</taxon>
        <taxon>Liliopsida</taxon>
        <taxon>Poales</taxon>
        <taxon>Poaceae</taxon>
        <taxon>BOP clade</taxon>
        <taxon>Oryzoideae</taxon>
        <taxon>Oryzeae</taxon>
        <taxon>Oryzinae</taxon>
        <taxon>Oryza</taxon>
    </lineage>
</organism>